<dbReference type="Gene3D" id="3.55.50.30">
    <property type="match status" value="1"/>
</dbReference>
<evidence type="ECO:0000313" key="3">
    <source>
        <dbReference type="EMBL" id="BDS10349.1"/>
    </source>
</evidence>
<dbReference type="PANTHER" id="PTHR30273:SF2">
    <property type="entry name" value="PROTEIN FECR"/>
    <property type="match status" value="1"/>
</dbReference>
<evidence type="ECO:0000259" key="2">
    <source>
        <dbReference type="Pfam" id="PF16344"/>
    </source>
</evidence>
<dbReference type="GO" id="GO:0016989">
    <property type="term" value="F:sigma factor antagonist activity"/>
    <property type="evidence" value="ECO:0007669"/>
    <property type="project" value="TreeGrafter"/>
</dbReference>
<organism evidence="3 4">
    <name type="scientific">Aureispira anguillae</name>
    <dbReference type="NCBI Taxonomy" id="2864201"/>
    <lineage>
        <taxon>Bacteria</taxon>
        <taxon>Pseudomonadati</taxon>
        <taxon>Bacteroidota</taxon>
        <taxon>Saprospiria</taxon>
        <taxon>Saprospirales</taxon>
        <taxon>Saprospiraceae</taxon>
        <taxon>Aureispira</taxon>
    </lineage>
</organism>
<dbReference type="InterPro" id="IPR012373">
    <property type="entry name" value="Ferrdict_sens_TM"/>
</dbReference>
<feature type="domain" description="FecR protein" evidence="1">
    <location>
        <begin position="140"/>
        <end position="231"/>
    </location>
</feature>
<dbReference type="InterPro" id="IPR006860">
    <property type="entry name" value="FecR"/>
</dbReference>
<dbReference type="Pfam" id="PF16344">
    <property type="entry name" value="FecR_C"/>
    <property type="match status" value="1"/>
</dbReference>
<dbReference type="PIRSF" id="PIRSF018266">
    <property type="entry name" value="FecR"/>
    <property type="match status" value="1"/>
</dbReference>
<protein>
    <submittedName>
        <fullName evidence="3">FecR domain-containing protein</fullName>
    </submittedName>
</protein>
<feature type="domain" description="Protein FecR C-terminal" evidence="2">
    <location>
        <begin position="277"/>
        <end position="338"/>
    </location>
</feature>
<keyword evidence="4" id="KW-1185">Reference proteome</keyword>
<evidence type="ECO:0000259" key="1">
    <source>
        <dbReference type="Pfam" id="PF04773"/>
    </source>
</evidence>
<evidence type="ECO:0000313" key="4">
    <source>
        <dbReference type="Proteomes" id="UP001060919"/>
    </source>
</evidence>
<accession>A0A915YC39</accession>
<dbReference type="Proteomes" id="UP001060919">
    <property type="component" value="Chromosome"/>
</dbReference>
<dbReference type="InterPro" id="IPR032508">
    <property type="entry name" value="FecR_C"/>
</dbReference>
<dbReference type="AlphaFoldDB" id="A0A915YC39"/>
<dbReference type="Gene3D" id="2.60.120.1440">
    <property type="match status" value="1"/>
</dbReference>
<proteinExistence type="predicted"/>
<name>A0A915YC39_9BACT</name>
<gene>
    <name evidence="3" type="ORF">AsAng_0010570</name>
</gene>
<dbReference type="EMBL" id="AP026867">
    <property type="protein sequence ID" value="BDS10349.1"/>
    <property type="molecule type" value="Genomic_DNA"/>
</dbReference>
<dbReference type="Pfam" id="PF04773">
    <property type="entry name" value="FecR"/>
    <property type="match status" value="1"/>
</dbReference>
<sequence>MLWGGDRKFASLFIESKNIMDKNDNKYLHLLNKVLANKASTSERDLLEEWIKSKEENKAFVEEITKVWDWSEHYAEDLSIDTNSAWDKLVTKINQEPPVKHTIVRSLRSWTAAAAMVGLLALSFWWAYQNDKVVEAPMAQIETGKKEQKEITLPDGSVVVLNEGSSLSYKEDFKTRKVHLEGEAFFEVTKQNGASFEIITTTTKTTVLGTSFNVRAYQDKDVEVAVLTGKVAVEGLKGSQEKVFLLPNETAIYDVKANTIEKETQMGVNSIAWKTQELVFDNTQWMEVIETLEQYFDVEIESDEKLLNCYYTGQFKDPNLGQIFETIAFTFPTDLKVEEVDKKYILSGEGCE</sequence>
<dbReference type="KEGG" id="aup:AsAng_0010570"/>
<dbReference type="PANTHER" id="PTHR30273">
    <property type="entry name" value="PERIPLASMIC SIGNAL SENSOR AND SIGMA FACTOR ACTIVATOR FECR-RELATED"/>
    <property type="match status" value="1"/>
</dbReference>
<reference evidence="3" key="1">
    <citation type="submission" date="2022-09" db="EMBL/GenBank/DDBJ databases">
        <title>Aureispira anguillicida sp. nov., isolated from Leptocephalus of Japanese eel Anguilla japonica.</title>
        <authorList>
            <person name="Yuasa K."/>
            <person name="Mekata T."/>
            <person name="Ikunari K."/>
        </authorList>
    </citation>
    <scope>NUCLEOTIDE SEQUENCE</scope>
    <source>
        <strain evidence="3">EL160426</strain>
    </source>
</reference>